<feature type="compositionally biased region" description="Polar residues" evidence="3">
    <location>
        <begin position="168"/>
        <end position="178"/>
    </location>
</feature>
<feature type="domain" description="JmjC" evidence="4">
    <location>
        <begin position="369"/>
        <end position="528"/>
    </location>
</feature>
<dbReference type="Gene3D" id="2.60.120.650">
    <property type="entry name" value="Cupin"/>
    <property type="match status" value="1"/>
</dbReference>
<feature type="compositionally biased region" description="Polar residues" evidence="3">
    <location>
        <begin position="230"/>
        <end position="242"/>
    </location>
</feature>
<keyword evidence="6" id="KW-1185">Reference proteome</keyword>
<feature type="region of interest" description="Disordered" evidence="3">
    <location>
        <begin position="98"/>
        <end position="145"/>
    </location>
</feature>
<dbReference type="GO" id="GO:0046872">
    <property type="term" value="F:metal ion binding"/>
    <property type="evidence" value="ECO:0007669"/>
    <property type="project" value="UniProtKB-KW"/>
</dbReference>
<keyword evidence="2" id="KW-0408">Iron</keyword>
<evidence type="ECO:0000256" key="2">
    <source>
        <dbReference type="ARBA" id="ARBA00023004"/>
    </source>
</evidence>
<dbReference type="Proteomes" id="UP000078559">
    <property type="component" value="Unassembled WGS sequence"/>
</dbReference>
<dbReference type="SUPFAM" id="SSF51197">
    <property type="entry name" value="Clavaminate synthase-like"/>
    <property type="match status" value="1"/>
</dbReference>
<feature type="region of interest" description="Disordered" evidence="3">
    <location>
        <begin position="160"/>
        <end position="242"/>
    </location>
</feature>
<dbReference type="InterPro" id="IPR003347">
    <property type="entry name" value="JmjC_dom"/>
</dbReference>
<dbReference type="PANTHER" id="PTHR10694">
    <property type="entry name" value="LYSINE-SPECIFIC DEMETHYLASE"/>
    <property type="match status" value="1"/>
</dbReference>
<protein>
    <submittedName>
        <fullName evidence="5">Lysine-specific demethylase 4</fullName>
    </submittedName>
</protein>
<dbReference type="PANTHER" id="PTHR10694:SF33">
    <property type="entry name" value="LYSINE-SPECIFIC DEMETHYLASE 5"/>
    <property type="match status" value="1"/>
</dbReference>
<keyword evidence="1" id="KW-0479">Metal-binding</keyword>
<feature type="region of interest" description="Disordered" evidence="3">
    <location>
        <begin position="545"/>
        <end position="593"/>
    </location>
</feature>
<proteinExistence type="predicted"/>
<dbReference type="PROSITE" id="PS51184">
    <property type="entry name" value="JMJC"/>
    <property type="match status" value="1"/>
</dbReference>
<dbReference type="OrthoDB" id="1678912at2759"/>
<evidence type="ECO:0000256" key="1">
    <source>
        <dbReference type="ARBA" id="ARBA00022723"/>
    </source>
</evidence>
<evidence type="ECO:0000256" key="3">
    <source>
        <dbReference type="SAM" id="MobiDB-lite"/>
    </source>
</evidence>
<evidence type="ECO:0000313" key="5">
    <source>
        <dbReference type="EMBL" id="KUI63585.1"/>
    </source>
</evidence>
<organism evidence="5 6">
    <name type="scientific">Cytospora mali</name>
    <name type="common">Apple Valsa canker fungus</name>
    <name type="synonym">Valsa mali</name>
    <dbReference type="NCBI Taxonomy" id="578113"/>
    <lineage>
        <taxon>Eukaryota</taxon>
        <taxon>Fungi</taxon>
        <taxon>Dikarya</taxon>
        <taxon>Ascomycota</taxon>
        <taxon>Pezizomycotina</taxon>
        <taxon>Sordariomycetes</taxon>
        <taxon>Sordariomycetidae</taxon>
        <taxon>Diaporthales</taxon>
        <taxon>Cytosporaceae</taxon>
        <taxon>Cytospora</taxon>
    </lineage>
</organism>
<dbReference type="GO" id="GO:0005634">
    <property type="term" value="C:nucleus"/>
    <property type="evidence" value="ECO:0007669"/>
    <property type="project" value="TreeGrafter"/>
</dbReference>
<gene>
    <name evidence="5" type="ORF">VM1G_10400</name>
</gene>
<dbReference type="SMART" id="SM00558">
    <property type="entry name" value="JmjC"/>
    <property type="match status" value="1"/>
</dbReference>
<reference evidence="5" key="1">
    <citation type="submission" date="2014-12" db="EMBL/GenBank/DDBJ databases">
        <title>Genome Sequence of Valsa Canker Pathogens Uncovers a Specific Adaption of Colonization on Woody Bark.</title>
        <authorList>
            <person name="Yin Z."/>
            <person name="Liu H."/>
            <person name="Gao X."/>
            <person name="Li Z."/>
            <person name="Song N."/>
            <person name="Ke X."/>
            <person name="Dai Q."/>
            <person name="Wu Y."/>
            <person name="Sun Y."/>
            <person name="Xu J.-R."/>
            <person name="Kang Z.K."/>
            <person name="Wang L."/>
            <person name="Huang L."/>
        </authorList>
    </citation>
    <scope>NUCLEOTIDE SEQUENCE [LARGE SCALE GENOMIC DNA]</scope>
    <source>
        <strain evidence="5">03-8</strain>
    </source>
</reference>
<dbReference type="AlphaFoldDB" id="A0A194VI72"/>
<name>A0A194VI72_CYTMA</name>
<accession>A0A194VI72</accession>
<dbReference type="GO" id="GO:0034647">
    <property type="term" value="F:histone H3K4me/H3K4me2/H3K4me3 demethylase activity"/>
    <property type="evidence" value="ECO:0007669"/>
    <property type="project" value="TreeGrafter"/>
</dbReference>
<dbReference type="GO" id="GO:0000785">
    <property type="term" value="C:chromatin"/>
    <property type="evidence" value="ECO:0007669"/>
    <property type="project" value="TreeGrafter"/>
</dbReference>
<dbReference type="SMR" id="A0A194VI72"/>
<dbReference type="GO" id="GO:0006355">
    <property type="term" value="P:regulation of DNA-templated transcription"/>
    <property type="evidence" value="ECO:0007669"/>
    <property type="project" value="TreeGrafter"/>
</dbReference>
<sequence>MALLTQPAELSQKVDALRNEILRKLEVELGVLKTTIVREVDSHASGNRRQTRHGKSARKVSSAKPLLETIMKNLADFAEEFLQDLDTRFSQCFSMIPASDRNGRMTDDPVVSSHAEGRVAASDESTDEPTNEPTARITQGGGSGVFMTGEQLLETERHLDPFARRGRSSNNQRGPSATSEHDPQTGDQGVETTSSDALSVSTSTTGKSSTKTPLAEVDTALESTRCGRESGSSINRANTTANGILPPEEQFCLTTPELGERLIPSLMKMMKQDGFAGKITIQNIGHVDWADLGRTIKPAKKYDFQGVVYTPGSSGKGISHLHLSPIPRRFRSPDFSQPVDKPSQRDIDKYLEDLTSTPPTEPISYYVGPPISPAFNSLLHPGSDILQLGPIPGVTELYWHAGNRGSGTAFHCEDASFRSCNLTLFGWKLWILIRESHTDKFEAWIKRQLRAGSCDQFVRHCNVLISPARLQAEGIGFDIQCAGPGQMVITAPRQYHAVVNLTACFAIAINFLLPGEQVRHWPLCEDCGLYTLDYTASDKVHCPQGDNGSSVDTLTHRPRSTSRPSRVRTSATTASPAPTQRTALPDTRKRKPKPLYMIESKRPKHTISPARMAASLVSASSVRRFMTHISMWRVNGVSSKKEEFNISGRQDERSWDARAAWYYRLGEKLGNSSSLTKLLFYIVQIQLAETIQKQAVDLGYQNATCDMIEAVLQKLGIAVSTTTRSKFQALLRFPRRLMKILGPHRSLLSFLPFDEDGSAALHDYRHILEDDFSTFQANVQANKDASILAKAGRLFEESILHCMEFPDMLWERINAEELDKLPLEYLTQLLNVKYRNENAQ</sequence>
<evidence type="ECO:0000313" key="6">
    <source>
        <dbReference type="Proteomes" id="UP000078559"/>
    </source>
</evidence>
<dbReference type="EMBL" id="KN796113">
    <property type="protein sequence ID" value="KUI63585.1"/>
    <property type="molecule type" value="Genomic_DNA"/>
</dbReference>
<dbReference type="Pfam" id="PF02373">
    <property type="entry name" value="JmjC"/>
    <property type="match status" value="1"/>
</dbReference>
<feature type="compositionally biased region" description="Low complexity" evidence="3">
    <location>
        <begin position="561"/>
        <end position="583"/>
    </location>
</feature>
<feature type="compositionally biased region" description="Low complexity" evidence="3">
    <location>
        <begin position="199"/>
        <end position="212"/>
    </location>
</feature>
<feature type="compositionally biased region" description="Polar residues" evidence="3">
    <location>
        <begin position="185"/>
        <end position="198"/>
    </location>
</feature>
<evidence type="ECO:0000259" key="4">
    <source>
        <dbReference type="PROSITE" id="PS51184"/>
    </source>
</evidence>